<dbReference type="EMBL" id="UOFP01000038">
    <property type="protein sequence ID" value="VAW84290.1"/>
    <property type="molecule type" value="Genomic_DNA"/>
</dbReference>
<evidence type="ECO:0000313" key="1">
    <source>
        <dbReference type="EMBL" id="VAW84290.1"/>
    </source>
</evidence>
<sequence>MSSDPDKLIKKHDQLIHSEMLKVTSHVQRRSHDWMINTLMLEGIDVPFKYKRKRKYKTLEGAQVNLTYYRDNEQIAGFDMEVMTVVRIKRA</sequence>
<dbReference type="AlphaFoldDB" id="A0A3B0Z5L7"/>
<organism evidence="1">
    <name type="scientific">hydrothermal vent metagenome</name>
    <dbReference type="NCBI Taxonomy" id="652676"/>
    <lineage>
        <taxon>unclassified sequences</taxon>
        <taxon>metagenomes</taxon>
        <taxon>ecological metagenomes</taxon>
    </lineage>
</organism>
<protein>
    <submittedName>
        <fullName evidence="1">Uncharacterized protein</fullName>
    </submittedName>
</protein>
<reference evidence="1" key="1">
    <citation type="submission" date="2018-06" db="EMBL/GenBank/DDBJ databases">
        <authorList>
            <person name="Zhirakovskaya E."/>
        </authorList>
    </citation>
    <scope>NUCLEOTIDE SEQUENCE</scope>
</reference>
<gene>
    <name evidence="1" type="ORF">MNBD_GAMMA18-1158</name>
</gene>
<accession>A0A3B0Z5L7</accession>
<proteinExistence type="predicted"/>
<name>A0A3B0Z5L7_9ZZZZ</name>